<feature type="chain" id="PRO_5020786797" description="Ketosteroid isomerase-like protein" evidence="1">
    <location>
        <begin position="21"/>
        <end position="145"/>
    </location>
</feature>
<evidence type="ECO:0008006" key="4">
    <source>
        <dbReference type="Google" id="ProtNLM"/>
    </source>
</evidence>
<dbReference type="EMBL" id="SOQX01000004">
    <property type="protein sequence ID" value="TDY01041.1"/>
    <property type="molecule type" value="Genomic_DNA"/>
</dbReference>
<proteinExistence type="predicted"/>
<dbReference type="Gene3D" id="3.10.450.50">
    <property type="match status" value="1"/>
</dbReference>
<dbReference type="OrthoDB" id="8905050at2"/>
<dbReference type="Proteomes" id="UP000294914">
    <property type="component" value="Unassembled WGS sequence"/>
</dbReference>
<dbReference type="RefSeq" id="WP_134083644.1">
    <property type="nucleotide sequence ID" value="NZ_SOQX01000004.1"/>
</dbReference>
<evidence type="ECO:0000313" key="3">
    <source>
        <dbReference type="Proteomes" id="UP000294914"/>
    </source>
</evidence>
<dbReference type="AlphaFoldDB" id="A0A4R8IJY3"/>
<sequence>MMRITFSAAIVALAGALSLAGCGEPDDASRIAQLIETMEAGIEEQRTGPVLAPLAEDFRTDDDLRHREIRGLLFYHFRRYPNISIVTSDQRIRIDGERADVTLNALVLGGKNRLPERGRRYAVSMRWQKTAGDWQLARIKWQQPE</sequence>
<gene>
    <name evidence="2" type="ORF">EDC23_1787</name>
</gene>
<accession>A0A4R8IJY3</accession>
<dbReference type="SUPFAM" id="SSF54427">
    <property type="entry name" value="NTF2-like"/>
    <property type="match status" value="1"/>
</dbReference>
<comment type="caution">
    <text evidence="2">The sequence shown here is derived from an EMBL/GenBank/DDBJ whole genome shotgun (WGS) entry which is preliminary data.</text>
</comment>
<protein>
    <recommendedName>
        <fullName evidence="4">Ketosteroid isomerase-like protein</fullName>
    </recommendedName>
</protein>
<keyword evidence="3" id="KW-1185">Reference proteome</keyword>
<dbReference type="InterPro" id="IPR032710">
    <property type="entry name" value="NTF2-like_dom_sf"/>
</dbReference>
<reference evidence="2 3" key="1">
    <citation type="submission" date="2019-03" db="EMBL/GenBank/DDBJ databases">
        <title>Genomic Encyclopedia of Type Strains, Phase IV (KMG-IV): sequencing the most valuable type-strain genomes for metagenomic binning, comparative biology and taxonomic classification.</title>
        <authorList>
            <person name="Goeker M."/>
        </authorList>
    </citation>
    <scope>NUCLEOTIDE SEQUENCE [LARGE SCALE GENOMIC DNA]</scope>
    <source>
        <strain evidence="2 3">DSM 16326</strain>
    </source>
</reference>
<evidence type="ECO:0000313" key="2">
    <source>
        <dbReference type="EMBL" id="TDY01041.1"/>
    </source>
</evidence>
<evidence type="ECO:0000256" key="1">
    <source>
        <dbReference type="SAM" id="SignalP"/>
    </source>
</evidence>
<organism evidence="2 3">
    <name type="scientific">Thiohalophilus thiocyanatoxydans</name>
    <dbReference type="NCBI Taxonomy" id="381308"/>
    <lineage>
        <taxon>Bacteria</taxon>
        <taxon>Pseudomonadati</taxon>
        <taxon>Pseudomonadota</taxon>
        <taxon>Gammaproteobacteria</taxon>
        <taxon>Thiohalomonadales</taxon>
        <taxon>Thiohalophilaceae</taxon>
        <taxon>Thiohalophilus</taxon>
    </lineage>
</organism>
<keyword evidence="1" id="KW-0732">Signal</keyword>
<dbReference type="PROSITE" id="PS51257">
    <property type="entry name" value="PROKAR_LIPOPROTEIN"/>
    <property type="match status" value="1"/>
</dbReference>
<name>A0A4R8IJY3_9GAMM</name>
<feature type="signal peptide" evidence="1">
    <location>
        <begin position="1"/>
        <end position="20"/>
    </location>
</feature>